<dbReference type="PROSITE" id="PS01108">
    <property type="entry name" value="RIBOSOMAL_L24"/>
    <property type="match status" value="1"/>
</dbReference>
<evidence type="ECO:0000256" key="1">
    <source>
        <dbReference type="ARBA" id="ARBA00004173"/>
    </source>
</evidence>
<evidence type="ECO:0000313" key="11">
    <source>
        <dbReference type="WBParaSite" id="Csp11.Scaffold630.g20475.t1"/>
    </source>
</evidence>
<dbReference type="InterPro" id="IPR014722">
    <property type="entry name" value="Rib_uL2_dom2"/>
</dbReference>
<evidence type="ECO:0000256" key="5">
    <source>
        <dbReference type="ARBA" id="ARBA00023128"/>
    </source>
</evidence>
<dbReference type="CDD" id="cd06089">
    <property type="entry name" value="KOW_RPL26"/>
    <property type="match status" value="1"/>
</dbReference>
<keyword evidence="5" id="KW-0496">Mitochondrion</keyword>
<dbReference type="InterPro" id="IPR005824">
    <property type="entry name" value="KOW"/>
</dbReference>
<dbReference type="WBParaSite" id="Csp11.Scaffold630.g20475.t1">
    <property type="protein sequence ID" value="Csp11.Scaffold630.g20475.t1"/>
    <property type="gene ID" value="Csp11.Scaffold630.g20475"/>
</dbReference>
<dbReference type="GO" id="GO:0003735">
    <property type="term" value="F:structural constituent of ribosome"/>
    <property type="evidence" value="ECO:0007669"/>
    <property type="project" value="InterPro"/>
</dbReference>
<dbReference type="InterPro" id="IPR003256">
    <property type="entry name" value="Ribosomal_uL24"/>
</dbReference>
<keyword evidence="6" id="KW-0687">Ribonucleoprotein</keyword>
<dbReference type="Proteomes" id="UP000095282">
    <property type="component" value="Unplaced"/>
</dbReference>
<protein>
    <recommendedName>
        <fullName evidence="7">Large ribosomal subunit protein uL24m</fullName>
    </recommendedName>
    <alternativeName>
        <fullName evidence="8">39S ribosomal protein L24, mitochondrial</fullName>
    </alternativeName>
</protein>
<accession>A0A1I7UY14</accession>
<comment type="similarity">
    <text evidence="2">Belongs to the universal ribosomal protein uL24 family.</text>
</comment>
<dbReference type="GO" id="GO:0005840">
    <property type="term" value="C:ribosome"/>
    <property type="evidence" value="ECO:0007669"/>
    <property type="project" value="UniProtKB-KW"/>
</dbReference>
<dbReference type="GO" id="GO:0006412">
    <property type="term" value="P:translation"/>
    <property type="evidence" value="ECO:0007669"/>
    <property type="project" value="InterPro"/>
</dbReference>
<dbReference type="GO" id="GO:1990904">
    <property type="term" value="C:ribonucleoprotein complex"/>
    <property type="evidence" value="ECO:0007669"/>
    <property type="project" value="UniProtKB-KW"/>
</dbReference>
<organism evidence="10 11">
    <name type="scientific">Caenorhabditis tropicalis</name>
    <dbReference type="NCBI Taxonomy" id="1561998"/>
    <lineage>
        <taxon>Eukaryota</taxon>
        <taxon>Metazoa</taxon>
        <taxon>Ecdysozoa</taxon>
        <taxon>Nematoda</taxon>
        <taxon>Chromadorea</taxon>
        <taxon>Rhabditida</taxon>
        <taxon>Rhabditina</taxon>
        <taxon>Rhabditomorpha</taxon>
        <taxon>Rhabditoidea</taxon>
        <taxon>Rhabditidae</taxon>
        <taxon>Peloderinae</taxon>
        <taxon>Caenorhabditis</taxon>
    </lineage>
</organism>
<dbReference type="GO" id="GO:0005739">
    <property type="term" value="C:mitochondrion"/>
    <property type="evidence" value="ECO:0007669"/>
    <property type="project" value="UniProtKB-SubCell"/>
</dbReference>
<sequence length="278" mass="32444">MLTTRVLRFPRKPFVDLDYARHMPSAYVERTKRTVPRKVFGDRFGAPDIKMYYVHPDDYLPSHRRPWEDKQLSSHLQRSDKYFSAQLSNKYFDIRRPKSQRIPDTEWTFFPGDLVQVMVGKDKGRQGLILTISRDSSEVIVDGLHTKLGEDMEGSEKLGVDKTLRWQEQPLSVSKKQVMLVDPNNEQPCEARWQINGAGDEYIRVSTASGYEIPIPSQAKVTYEYLQPENYIEVEGKDTPSDVVLERTYVPKIASFEQEIMEEMGIKEERIPKPTFWY</sequence>
<dbReference type="PANTHER" id="PTHR12903">
    <property type="entry name" value="MITOCHONDRIAL RIBOSOMAL PROTEIN L24"/>
    <property type="match status" value="1"/>
</dbReference>
<evidence type="ECO:0000313" key="10">
    <source>
        <dbReference type="Proteomes" id="UP000095282"/>
    </source>
</evidence>
<keyword evidence="10" id="KW-1185">Reference proteome</keyword>
<comment type="subcellular location">
    <subcellularLocation>
        <location evidence="1">Mitochondrion</location>
    </subcellularLocation>
</comment>
<name>A0A1I7UY14_9PELO</name>
<dbReference type="InterPro" id="IPR041988">
    <property type="entry name" value="Ribosomal_uL24_KOW"/>
</dbReference>
<dbReference type="SMART" id="SM00739">
    <property type="entry name" value="KOW"/>
    <property type="match status" value="1"/>
</dbReference>
<dbReference type="InterPro" id="IPR005825">
    <property type="entry name" value="Ribosomal_uL24_CS"/>
</dbReference>
<dbReference type="GO" id="GO:0003723">
    <property type="term" value="F:RNA binding"/>
    <property type="evidence" value="ECO:0007669"/>
    <property type="project" value="InterPro"/>
</dbReference>
<dbReference type="AlphaFoldDB" id="A0A1I7UY14"/>
<reference evidence="11" key="1">
    <citation type="submission" date="2016-11" db="UniProtKB">
        <authorList>
            <consortium name="WormBaseParasite"/>
        </authorList>
    </citation>
    <scope>IDENTIFICATION</scope>
</reference>
<keyword evidence="4" id="KW-0689">Ribosomal protein</keyword>
<evidence type="ECO:0000256" key="7">
    <source>
        <dbReference type="ARBA" id="ARBA00035283"/>
    </source>
</evidence>
<feature type="domain" description="KOW" evidence="9">
    <location>
        <begin position="108"/>
        <end position="135"/>
    </location>
</feature>
<evidence type="ECO:0000256" key="4">
    <source>
        <dbReference type="ARBA" id="ARBA00022980"/>
    </source>
</evidence>
<dbReference type="InterPro" id="IPR057264">
    <property type="entry name" value="Ribosomal_uL24_C"/>
</dbReference>
<dbReference type="Pfam" id="PF00467">
    <property type="entry name" value="KOW"/>
    <property type="match status" value="1"/>
</dbReference>
<dbReference type="InterPro" id="IPR008991">
    <property type="entry name" value="Translation_prot_SH3-like_sf"/>
</dbReference>
<dbReference type="Pfam" id="PF17136">
    <property type="entry name" value="ribosomal_L24"/>
    <property type="match status" value="1"/>
</dbReference>
<dbReference type="STRING" id="1561998.A0A1I7UY14"/>
<dbReference type="Gene3D" id="2.30.30.30">
    <property type="match status" value="1"/>
</dbReference>
<evidence type="ECO:0000256" key="6">
    <source>
        <dbReference type="ARBA" id="ARBA00023274"/>
    </source>
</evidence>
<dbReference type="FunFam" id="2.30.30.30:FF:000088">
    <property type="entry name" value="Probable 39S ribosomal protein L24, mitochondrial"/>
    <property type="match status" value="1"/>
</dbReference>
<dbReference type="SUPFAM" id="SSF50104">
    <property type="entry name" value="Translation proteins SH3-like domain"/>
    <property type="match status" value="1"/>
</dbReference>
<evidence type="ECO:0000256" key="8">
    <source>
        <dbReference type="ARBA" id="ARBA00035357"/>
    </source>
</evidence>
<evidence type="ECO:0000256" key="3">
    <source>
        <dbReference type="ARBA" id="ARBA00022946"/>
    </source>
</evidence>
<evidence type="ECO:0000256" key="2">
    <source>
        <dbReference type="ARBA" id="ARBA00010618"/>
    </source>
</evidence>
<proteinExistence type="inferred from homology"/>
<dbReference type="eggNOG" id="KOG1708">
    <property type="taxonomic scope" value="Eukaryota"/>
</dbReference>
<evidence type="ECO:0000259" key="9">
    <source>
        <dbReference type="SMART" id="SM00739"/>
    </source>
</evidence>
<keyword evidence="3" id="KW-0809">Transit peptide</keyword>